<keyword evidence="3" id="KW-0716">Sensory transduction</keyword>
<dbReference type="InterPro" id="IPR004117">
    <property type="entry name" value="7tm6_olfct_rcpt"/>
</dbReference>
<evidence type="ECO:0000313" key="12">
    <source>
        <dbReference type="Proteomes" id="UP000292052"/>
    </source>
</evidence>
<gene>
    <name evidence="11" type="ORF">BDFB_013798</name>
</gene>
<keyword evidence="12" id="KW-1185">Reference proteome</keyword>
<dbReference type="PANTHER" id="PTHR21137:SF35">
    <property type="entry name" value="ODORANT RECEPTOR 19A-RELATED"/>
    <property type="match status" value="1"/>
</dbReference>
<feature type="transmembrane region" description="Helical" evidence="10">
    <location>
        <begin position="157"/>
        <end position="181"/>
    </location>
</feature>
<keyword evidence="7 10" id="KW-0472">Membrane</keyword>
<evidence type="ECO:0000256" key="1">
    <source>
        <dbReference type="ARBA" id="ARBA00004651"/>
    </source>
</evidence>
<dbReference type="GO" id="GO:0004984">
    <property type="term" value="F:olfactory receptor activity"/>
    <property type="evidence" value="ECO:0007669"/>
    <property type="project" value="InterPro"/>
</dbReference>
<evidence type="ECO:0000256" key="8">
    <source>
        <dbReference type="ARBA" id="ARBA00023170"/>
    </source>
</evidence>
<dbReference type="OrthoDB" id="7545962at2759"/>
<keyword evidence="6 10" id="KW-1133">Transmembrane helix</keyword>
<evidence type="ECO:0000256" key="3">
    <source>
        <dbReference type="ARBA" id="ARBA00022606"/>
    </source>
</evidence>
<protein>
    <submittedName>
        <fullName evidence="11">7tm 6 domain containing protein</fullName>
    </submittedName>
</protein>
<keyword evidence="4 10" id="KW-0812">Transmembrane</keyword>
<keyword evidence="8" id="KW-0675">Receptor</keyword>
<name>A0A482V7Z0_ASBVE</name>
<evidence type="ECO:0000256" key="2">
    <source>
        <dbReference type="ARBA" id="ARBA00022475"/>
    </source>
</evidence>
<dbReference type="Proteomes" id="UP000292052">
    <property type="component" value="Unassembled WGS sequence"/>
</dbReference>
<sequence length="249" mass="28275">KFIDECKIICHQITWLFFGFCILSQIFFATTPLFGHGRKLPVEIWLPFDAKLKMPTYVGSYIFVTIGVGNGAGSNGVIDPLIAGLACYGATQLRILQDNLQHLDEYVNAEISNQGFSEAKNVVETKYLKDKVLYKKITHCIEHHNAIFNFIQNYENVYSSVVFTQFAASILVICLCCWQLIMSNNVTTAIYMSNWYDYDINSKKALMVLMERSQTPMIVTAGKILDLSLVTFTTILRRAYSLLAVLKNY</sequence>
<dbReference type="GO" id="GO:0005886">
    <property type="term" value="C:plasma membrane"/>
    <property type="evidence" value="ECO:0007669"/>
    <property type="project" value="UniProtKB-SubCell"/>
</dbReference>
<keyword evidence="5" id="KW-0552">Olfaction</keyword>
<feature type="non-terminal residue" evidence="11">
    <location>
        <position position="1"/>
    </location>
</feature>
<dbReference type="PANTHER" id="PTHR21137">
    <property type="entry name" value="ODORANT RECEPTOR"/>
    <property type="match status" value="1"/>
</dbReference>
<keyword evidence="9" id="KW-0807">Transducer</keyword>
<evidence type="ECO:0000313" key="11">
    <source>
        <dbReference type="EMBL" id="RZB39333.1"/>
    </source>
</evidence>
<feature type="non-terminal residue" evidence="11">
    <location>
        <position position="249"/>
    </location>
</feature>
<proteinExistence type="predicted"/>
<evidence type="ECO:0000256" key="5">
    <source>
        <dbReference type="ARBA" id="ARBA00022725"/>
    </source>
</evidence>
<evidence type="ECO:0000256" key="4">
    <source>
        <dbReference type="ARBA" id="ARBA00022692"/>
    </source>
</evidence>
<feature type="transmembrane region" description="Helical" evidence="10">
    <location>
        <begin position="12"/>
        <end position="34"/>
    </location>
</feature>
<evidence type="ECO:0000256" key="9">
    <source>
        <dbReference type="ARBA" id="ARBA00023224"/>
    </source>
</evidence>
<comment type="caution">
    <text evidence="11">The sequence shown here is derived from an EMBL/GenBank/DDBJ whole genome shotgun (WGS) entry which is preliminary data.</text>
</comment>
<evidence type="ECO:0000256" key="10">
    <source>
        <dbReference type="SAM" id="Phobius"/>
    </source>
</evidence>
<accession>A0A482V7Z0</accession>
<keyword evidence="2" id="KW-1003">Cell membrane</keyword>
<dbReference type="GO" id="GO:0007165">
    <property type="term" value="P:signal transduction"/>
    <property type="evidence" value="ECO:0007669"/>
    <property type="project" value="UniProtKB-KW"/>
</dbReference>
<comment type="subcellular location">
    <subcellularLocation>
        <location evidence="1">Cell membrane</location>
        <topology evidence="1">Multi-pass membrane protein</topology>
    </subcellularLocation>
</comment>
<reference evidence="11 12" key="1">
    <citation type="submission" date="2017-03" db="EMBL/GenBank/DDBJ databases">
        <title>Genome of the blue death feigning beetle - Asbolus verrucosus.</title>
        <authorList>
            <person name="Rider S.D."/>
        </authorList>
    </citation>
    <scope>NUCLEOTIDE SEQUENCE [LARGE SCALE GENOMIC DNA]</scope>
    <source>
        <strain evidence="11">Butters</strain>
        <tissue evidence="11">Head and leg muscle</tissue>
    </source>
</reference>
<dbReference type="AlphaFoldDB" id="A0A482V7Z0"/>
<evidence type="ECO:0000256" key="6">
    <source>
        <dbReference type="ARBA" id="ARBA00022989"/>
    </source>
</evidence>
<evidence type="ECO:0000256" key="7">
    <source>
        <dbReference type="ARBA" id="ARBA00023136"/>
    </source>
</evidence>
<dbReference type="Pfam" id="PF02949">
    <property type="entry name" value="7tm_6"/>
    <property type="match status" value="2"/>
</dbReference>
<dbReference type="EMBL" id="QDEB01129098">
    <property type="protein sequence ID" value="RZB39333.1"/>
    <property type="molecule type" value="Genomic_DNA"/>
</dbReference>
<dbReference type="GO" id="GO:0005549">
    <property type="term" value="F:odorant binding"/>
    <property type="evidence" value="ECO:0007669"/>
    <property type="project" value="InterPro"/>
</dbReference>
<organism evidence="11 12">
    <name type="scientific">Asbolus verrucosus</name>
    <name type="common">Desert ironclad beetle</name>
    <dbReference type="NCBI Taxonomy" id="1661398"/>
    <lineage>
        <taxon>Eukaryota</taxon>
        <taxon>Metazoa</taxon>
        <taxon>Ecdysozoa</taxon>
        <taxon>Arthropoda</taxon>
        <taxon>Hexapoda</taxon>
        <taxon>Insecta</taxon>
        <taxon>Pterygota</taxon>
        <taxon>Neoptera</taxon>
        <taxon>Endopterygota</taxon>
        <taxon>Coleoptera</taxon>
        <taxon>Polyphaga</taxon>
        <taxon>Cucujiformia</taxon>
        <taxon>Tenebrionidae</taxon>
        <taxon>Pimeliinae</taxon>
        <taxon>Asbolus</taxon>
    </lineage>
</organism>